<dbReference type="Proteomes" id="UP000095131">
    <property type="component" value="Unassembled WGS sequence"/>
</dbReference>
<feature type="transmembrane region" description="Helical" evidence="2">
    <location>
        <begin position="394"/>
        <end position="416"/>
    </location>
</feature>
<dbReference type="EMBL" id="MDCJ01000007">
    <property type="protein sequence ID" value="ODS04737.1"/>
    <property type="molecule type" value="Genomic_DNA"/>
</dbReference>
<dbReference type="PATRIC" id="fig|45658.8.peg.3849"/>
<evidence type="ECO:0000313" key="5">
    <source>
        <dbReference type="Proteomes" id="UP000095131"/>
    </source>
</evidence>
<keyword evidence="3" id="KW-0732">Signal</keyword>
<feature type="compositionally biased region" description="Gly residues" evidence="1">
    <location>
        <begin position="174"/>
        <end position="189"/>
    </location>
</feature>
<proteinExistence type="predicted"/>
<feature type="chain" id="PRO_5009139362" evidence="3">
    <location>
        <begin position="20"/>
        <end position="423"/>
    </location>
</feature>
<evidence type="ECO:0000256" key="3">
    <source>
        <dbReference type="SAM" id="SignalP"/>
    </source>
</evidence>
<feature type="region of interest" description="Disordered" evidence="1">
    <location>
        <begin position="174"/>
        <end position="205"/>
    </location>
</feature>
<dbReference type="RefSeq" id="WP_139127319.1">
    <property type="nucleotide sequence ID" value="NZ_MDCJ01000007.1"/>
</dbReference>
<keyword evidence="2" id="KW-1133">Transmembrane helix</keyword>
<reference evidence="4 5" key="1">
    <citation type="submission" date="2016-08" db="EMBL/GenBank/DDBJ databases">
        <title>Genome sequencing of Vibrio scophthalmi strain FP3289, an isolated from Paralichthys olivaceus.</title>
        <authorList>
            <person name="Han H.-J."/>
        </authorList>
    </citation>
    <scope>NUCLEOTIDE SEQUENCE [LARGE SCALE GENOMIC DNA]</scope>
    <source>
        <strain evidence="4 5">FP3289</strain>
    </source>
</reference>
<name>A0A1E3WI90_9VIBR</name>
<protein>
    <submittedName>
        <fullName evidence="4">Uncharacterized protein</fullName>
    </submittedName>
</protein>
<dbReference type="AlphaFoldDB" id="A0A1E3WI90"/>
<organism evidence="4 5">
    <name type="scientific">Vibrio scophthalmi</name>
    <dbReference type="NCBI Taxonomy" id="45658"/>
    <lineage>
        <taxon>Bacteria</taxon>
        <taxon>Pseudomonadati</taxon>
        <taxon>Pseudomonadota</taxon>
        <taxon>Gammaproteobacteria</taxon>
        <taxon>Vibrionales</taxon>
        <taxon>Vibrionaceae</taxon>
        <taxon>Vibrio</taxon>
    </lineage>
</organism>
<feature type="compositionally biased region" description="Basic and acidic residues" evidence="1">
    <location>
        <begin position="242"/>
        <end position="258"/>
    </location>
</feature>
<feature type="region of interest" description="Disordered" evidence="1">
    <location>
        <begin position="242"/>
        <end position="268"/>
    </location>
</feature>
<keyword evidence="2" id="KW-0472">Membrane</keyword>
<keyword evidence="2" id="KW-0812">Transmembrane</keyword>
<evidence type="ECO:0000313" key="4">
    <source>
        <dbReference type="EMBL" id="ODS04737.1"/>
    </source>
</evidence>
<evidence type="ECO:0000256" key="2">
    <source>
        <dbReference type="SAM" id="Phobius"/>
    </source>
</evidence>
<accession>A0A1E3WI90</accession>
<comment type="caution">
    <text evidence="4">The sequence shown here is derived from an EMBL/GenBank/DDBJ whole genome shotgun (WGS) entry which is preliminary data.</text>
</comment>
<sequence length="423" mass="46072">MIRFILPLIILAASFSVSAGYTMTPYCSGYVFDTDPRFDHSVFKECLASKGITYVRYANSRAFYGKTSNGRDKRYTFFSTSTSCPAGEAPNPETSKCEKQCPSDQKADFEGNCLCSDGSKPNVLGVCEDYCQSEEFNQLKREKMILCTNKRGKFSFSCSSRNDVSFMCNENSGGENGGIGDNGSGGDNGGDTPAPDKPASDKTDDDKDVIAALDKINLDTNTRLDKLLAELEASNKKNTDELGKVNDKLQEASDKNHTDLTNIKGATDDVKNATDGVKTSVEELSGTARQQLRELESIDANLSVLKDGLLNGDASAVGRSVCNLGTCESFYTMKYEDGLEGVLTHRLNAMKKLVTSGIGETFNSVDLGGASRPTYSIQMDFGFVNYGSFDFARYAHLDMVFSFLRAFFMACCMFYARSLIAGG</sequence>
<gene>
    <name evidence="4" type="ORF">VSF3289_03876</name>
</gene>
<feature type="signal peptide" evidence="3">
    <location>
        <begin position="1"/>
        <end position="19"/>
    </location>
</feature>
<evidence type="ECO:0000256" key="1">
    <source>
        <dbReference type="SAM" id="MobiDB-lite"/>
    </source>
</evidence>